<comment type="catalytic activity">
    <reaction evidence="5">
        <text>[protein]-dithiol + NAD(+) = [protein]-disulfide + NADH + H(+)</text>
        <dbReference type="Rhea" id="RHEA:18749"/>
        <dbReference type="Rhea" id="RHEA-COMP:10593"/>
        <dbReference type="Rhea" id="RHEA-COMP:10594"/>
        <dbReference type="ChEBI" id="CHEBI:15378"/>
        <dbReference type="ChEBI" id="CHEBI:29950"/>
        <dbReference type="ChEBI" id="CHEBI:50058"/>
        <dbReference type="ChEBI" id="CHEBI:57540"/>
        <dbReference type="ChEBI" id="CHEBI:57945"/>
        <dbReference type="EC" id="1.8.1.8"/>
    </reaction>
</comment>
<evidence type="ECO:0000256" key="5">
    <source>
        <dbReference type="ARBA" id="ARBA00047388"/>
    </source>
</evidence>
<feature type="domain" description="Thioredoxin-like fold" evidence="7">
    <location>
        <begin position="55"/>
        <end position="116"/>
    </location>
</feature>
<keyword evidence="9" id="KW-1185">Reference proteome</keyword>
<reference evidence="8" key="1">
    <citation type="journal article" date="2016" name="Nat. Genet.">
        <title>A high-quality carrot genome assembly provides new insights into carotenoid accumulation and asterid genome evolution.</title>
        <authorList>
            <person name="Iorizzo M."/>
            <person name="Ellison S."/>
            <person name="Senalik D."/>
            <person name="Zeng P."/>
            <person name="Satapoomin P."/>
            <person name="Huang J."/>
            <person name="Bowman M."/>
            <person name="Iovene M."/>
            <person name="Sanseverino W."/>
            <person name="Cavagnaro P."/>
            <person name="Yildiz M."/>
            <person name="Macko-Podgorni A."/>
            <person name="Moranska E."/>
            <person name="Grzebelus E."/>
            <person name="Grzebelus D."/>
            <person name="Ashrafi H."/>
            <person name="Zheng Z."/>
            <person name="Cheng S."/>
            <person name="Spooner D."/>
            <person name="Van Deynze A."/>
            <person name="Simon P."/>
        </authorList>
    </citation>
    <scope>NUCLEOTIDE SEQUENCE</scope>
    <source>
        <tissue evidence="8">Leaf</tissue>
    </source>
</reference>
<reference evidence="8" key="2">
    <citation type="submission" date="2022-03" db="EMBL/GenBank/DDBJ databases">
        <title>Draft title - Genomic analysis of global carrot germplasm unveils the trajectory of domestication and the origin of high carotenoid orange carrot.</title>
        <authorList>
            <person name="Iorizzo M."/>
            <person name="Ellison S."/>
            <person name="Senalik D."/>
            <person name="Macko-Podgorni A."/>
            <person name="Grzebelus D."/>
            <person name="Bostan H."/>
            <person name="Rolling W."/>
            <person name="Curaba J."/>
            <person name="Simon P."/>
        </authorList>
    </citation>
    <scope>NUCLEOTIDE SEQUENCE</scope>
    <source>
        <tissue evidence="8">Leaf</tissue>
    </source>
</reference>
<gene>
    <name evidence="8" type="ORF">DCAR_0729402</name>
</gene>
<evidence type="ECO:0000313" key="9">
    <source>
        <dbReference type="Proteomes" id="UP000077755"/>
    </source>
</evidence>
<keyword evidence="2" id="KW-0677">Repeat</keyword>
<dbReference type="EC" id="1.8.1.8" evidence="1"/>
<sequence length="120" mass="13949">MPRRDDARDLLFNSDRDFLVKSNSDELVMREQLEPKVVVLQFEHLTPDYNTTWLSTAHLTDIYNELLSDVDRPFEVVFIAVGDGKEDEFRDMFCSMPWTAVPFSDSVARKQLAKKFIASE</sequence>
<evidence type="ECO:0000256" key="1">
    <source>
        <dbReference type="ARBA" id="ARBA00012612"/>
    </source>
</evidence>
<dbReference type="PANTHER" id="PTHR13871:SF96">
    <property type="entry name" value="THIOREDOXIN DOMAIN-CONTAINING PROTEIN"/>
    <property type="match status" value="1"/>
</dbReference>
<dbReference type="Gene3D" id="3.40.30.10">
    <property type="entry name" value="Glutaredoxin"/>
    <property type="match status" value="1"/>
</dbReference>
<dbReference type="EMBL" id="CP093349">
    <property type="protein sequence ID" value="WOH09941.1"/>
    <property type="molecule type" value="Genomic_DNA"/>
</dbReference>
<keyword evidence="4" id="KW-0520">NAD</keyword>
<evidence type="ECO:0000256" key="6">
    <source>
        <dbReference type="ARBA" id="ARBA00047804"/>
    </source>
</evidence>
<dbReference type="InterPro" id="IPR052259">
    <property type="entry name" value="Nucleoredoxin-like"/>
</dbReference>
<dbReference type="Proteomes" id="UP000077755">
    <property type="component" value="Chromosome 7"/>
</dbReference>
<name>A0A164U6H0_DAUCS</name>
<dbReference type="PANTHER" id="PTHR13871">
    <property type="entry name" value="THIOREDOXIN"/>
    <property type="match status" value="1"/>
</dbReference>
<comment type="catalytic activity">
    <reaction evidence="6">
        <text>[protein]-dithiol + NADP(+) = [protein]-disulfide + NADPH + H(+)</text>
        <dbReference type="Rhea" id="RHEA:18753"/>
        <dbReference type="Rhea" id="RHEA-COMP:10593"/>
        <dbReference type="Rhea" id="RHEA-COMP:10594"/>
        <dbReference type="ChEBI" id="CHEBI:15378"/>
        <dbReference type="ChEBI" id="CHEBI:29950"/>
        <dbReference type="ChEBI" id="CHEBI:50058"/>
        <dbReference type="ChEBI" id="CHEBI:57783"/>
        <dbReference type="ChEBI" id="CHEBI:58349"/>
        <dbReference type="EC" id="1.8.1.8"/>
    </reaction>
</comment>
<dbReference type="AlphaFoldDB" id="A0A164U6H0"/>
<dbReference type="InterPro" id="IPR012336">
    <property type="entry name" value="Thioredoxin-like_fold"/>
</dbReference>
<dbReference type="Pfam" id="PF13905">
    <property type="entry name" value="Thioredoxin_8"/>
    <property type="match status" value="1"/>
</dbReference>
<dbReference type="GO" id="GO:0016491">
    <property type="term" value="F:oxidoreductase activity"/>
    <property type="evidence" value="ECO:0007669"/>
    <property type="project" value="UniProtKB-KW"/>
</dbReference>
<evidence type="ECO:0000259" key="7">
    <source>
        <dbReference type="Pfam" id="PF13905"/>
    </source>
</evidence>
<accession>A0A164U6H0</accession>
<dbReference type="Gramene" id="KZM88495">
    <property type="protein sequence ID" value="KZM88495"/>
    <property type="gene ID" value="DCAR_025570"/>
</dbReference>
<organism evidence="8 9">
    <name type="scientific">Daucus carota subsp. sativus</name>
    <name type="common">Carrot</name>
    <dbReference type="NCBI Taxonomy" id="79200"/>
    <lineage>
        <taxon>Eukaryota</taxon>
        <taxon>Viridiplantae</taxon>
        <taxon>Streptophyta</taxon>
        <taxon>Embryophyta</taxon>
        <taxon>Tracheophyta</taxon>
        <taxon>Spermatophyta</taxon>
        <taxon>Magnoliopsida</taxon>
        <taxon>eudicotyledons</taxon>
        <taxon>Gunneridae</taxon>
        <taxon>Pentapetalae</taxon>
        <taxon>asterids</taxon>
        <taxon>campanulids</taxon>
        <taxon>Apiales</taxon>
        <taxon>Apiaceae</taxon>
        <taxon>Apioideae</taxon>
        <taxon>Scandiceae</taxon>
        <taxon>Daucinae</taxon>
        <taxon>Daucus</taxon>
        <taxon>Daucus sect. Daucus</taxon>
    </lineage>
</organism>
<evidence type="ECO:0000313" key="8">
    <source>
        <dbReference type="EMBL" id="WOH09941.1"/>
    </source>
</evidence>
<protein>
    <recommendedName>
        <fullName evidence="1">protein-disulfide reductase</fullName>
        <ecNumber evidence="1">1.8.1.8</ecNumber>
    </recommendedName>
</protein>
<evidence type="ECO:0000256" key="2">
    <source>
        <dbReference type="ARBA" id="ARBA00022737"/>
    </source>
</evidence>
<proteinExistence type="predicted"/>
<evidence type="ECO:0000256" key="4">
    <source>
        <dbReference type="ARBA" id="ARBA00023027"/>
    </source>
</evidence>
<evidence type="ECO:0000256" key="3">
    <source>
        <dbReference type="ARBA" id="ARBA00023002"/>
    </source>
</evidence>
<keyword evidence="3" id="KW-0560">Oxidoreductase</keyword>